<dbReference type="FunFam" id="3.90.1150.210:FF:000003">
    <property type="entry name" value="F-actin-capping protein subunit alpha"/>
    <property type="match status" value="1"/>
</dbReference>
<keyword evidence="4 6" id="KW-0009">Actin-binding</keyword>
<dbReference type="InterPro" id="IPR017865">
    <property type="entry name" value="F-actin_cap_asu_CS"/>
</dbReference>
<gene>
    <name evidence="7" type="ORF">SPPG_09418</name>
</gene>
<dbReference type="STRING" id="645134.A0A0L0H9L3"/>
<dbReference type="PROSITE" id="PS00748">
    <property type="entry name" value="F_ACTIN_CAPPING_A_1"/>
    <property type="match status" value="1"/>
</dbReference>
<evidence type="ECO:0000256" key="2">
    <source>
        <dbReference type="ARBA" id="ARBA00014038"/>
    </source>
</evidence>
<name>A0A0L0H9L3_SPIPD</name>
<dbReference type="GO" id="GO:0051015">
    <property type="term" value="F:actin filament binding"/>
    <property type="evidence" value="ECO:0007669"/>
    <property type="project" value="TreeGrafter"/>
</dbReference>
<keyword evidence="8" id="KW-1185">Reference proteome</keyword>
<dbReference type="AlphaFoldDB" id="A0A0L0H9L3"/>
<comment type="function">
    <text evidence="5 6">F-actin-capping proteins bind in a Ca(2+)-independent manner to the fast growing ends of actin filaments (barbed end) thereby blocking the exchange of subunits at these ends. Unlike other capping proteins (such as gelsolin and severin), these proteins do not sever actin filaments.</text>
</comment>
<dbReference type="RefSeq" id="XP_016605922.1">
    <property type="nucleotide sequence ID" value="XM_016757581.1"/>
</dbReference>
<dbReference type="Gene3D" id="3.30.1140.60">
    <property type="entry name" value="F-actin capping protein, alpha subunit"/>
    <property type="match status" value="1"/>
</dbReference>
<dbReference type="GO" id="GO:0008290">
    <property type="term" value="C:F-actin capping protein complex"/>
    <property type="evidence" value="ECO:0007669"/>
    <property type="project" value="UniProtKB-UniRule"/>
</dbReference>
<dbReference type="InterPro" id="IPR042276">
    <property type="entry name" value="CapZ_alpha/beta_2"/>
</dbReference>
<evidence type="ECO:0000256" key="5">
    <source>
        <dbReference type="ARBA" id="ARBA00025389"/>
    </source>
</evidence>
<protein>
    <recommendedName>
        <fullName evidence="2 6">F-actin-capping protein subunit alpha</fullName>
    </recommendedName>
</protein>
<dbReference type="InterPro" id="IPR042489">
    <property type="entry name" value="CapZ_alpha_1"/>
</dbReference>
<dbReference type="OrthoDB" id="340550at2759"/>
<dbReference type="FunCoup" id="A0A0L0H9L3">
    <property type="interactions" value="212"/>
</dbReference>
<accession>A0A0L0H9L3</accession>
<evidence type="ECO:0000256" key="6">
    <source>
        <dbReference type="RuleBase" id="RU365077"/>
    </source>
</evidence>
<dbReference type="GO" id="GO:0051016">
    <property type="term" value="P:barbed-end actin filament capping"/>
    <property type="evidence" value="ECO:0007669"/>
    <property type="project" value="UniProtKB-UniRule"/>
</dbReference>
<evidence type="ECO:0000256" key="4">
    <source>
        <dbReference type="ARBA" id="ARBA00023203"/>
    </source>
</evidence>
<dbReference type="Proteomes" id="UP000053201">
    <property type="component" value="Unassembled WGS sequence"/>
</dbReference>
<dbReference type="PANTHER" id="PTHR10653">
    <property type="entry name" value="F-ACTIN-CAPPING PROTEIN SUBUNIT ALPHA"/>
    <property type="match status" value="1"/>
</dbReference>
<reference evidence="7 8" key="1">
    <citation type="submission" date="2009-08" db="EMBL/GenBank/DDBJ databases">
        <title>The Genome Sequence of Spizellomyces punctatus strain DAOM BR117.</title>
        <authorList>
            <consortium name="The Broad Institute Genome Sequencing Platform"/>
            <person name="Russ C."/>
            <person name="Cuomo C."/>
            <person name="Shea T."/>
            <person name="Young S.K."/>
            <person name="Zeng Q."/>
            <person name="Koehrsen M."/>
            <person name="Haas B."/>
            <person name="Borodovsky M."/>
            <person name="Guigo R."/>
            <person name="Alvarado L."/>
            <person name="Berlin A."/>
            <person name="Bochicchio J."/>
            <person name="Borenstein D."/>
            <person name="Chapman S."/>
            <person name="Chen Z."/>
            <person name="Engels R."/>
            <person name="Freedman E."/>
            <person name="Gellesch M."/>
            <person name="Goldberg J."/>
            <person name="Griggs A."/>
            <person name="Gujja S."/>
            <person name="Heiman D."/>
            <person name="Hepburn T."/>
            <person name="Howarth C."/>
            <person name="Jen D."/>
            <person name="Larson L."/>
            <person name="Lewis B."/>
            <person name="Mehta T."/>
            <person name="Park D."/>
            <person name="Pearson M."/>
            <person name="Roberts A."/>
            <person name="Saif S."/>
            <person name="Shenoy N."/>
            <person name="Sisk P."/>
            <person name="Stolte C."/>
            <person name="Sykes S."/>
            <person name="Thomson T."/>
            <person name="Walk T."/>
            <person name="White J."/>
            <person name="Yandava C."/>
            <person name="Burger G."/>
            <person name="Gray M.W."/>
            <person name="Holland P.W.H."/>
            <person name="King N."/>
            <person name="Lang F.B.F."/>
            <person name="Roger A.J."/>
            <person name="Ruiz-Trillo I."/>
            <person name="Lander E."/>
            <person name="Nusbaum C."/>
        </authorList>
    </citation>
    <scope>NUCLEOTIDE SEQUENCE [LARGE SCALE GENOMIC DNA]</scope>
    <source>
        <strain evidence="7 8">DAOM BR117</strain>
    </source>
</reference>
<organism evidence="7 8">
    <name type="scientific">Spizellomyces punctatus (strain DAOM BR117)</name>
    <dbReference type="NCBI Taxonomy" id="645134"/>
    <lineage>
        <taxon>Eukaryota</taxon>
        <taxon>Fungi</taxon>
        <taxon>Fungi incertae sedis</taxon>
        <taxon>Chytridiomycota</taxon>
        <taxon>Chytridiomycota incertae sedis</taxon>
        <taxon>Chytridiomycetes</taxon>
        <taxon>Spizellomycetales</taxon>
        <taxon>Spizellomycetaceae</taxon>
        <taxon>Spizellomyces</taxon>
    </lineage>
</organism>
<dbReference type="Pfam" id="PF01267">
    <property type="entry name" value="F-actin_cap_A"/>
    <property type="match status" value="1"/>
</dbReference>
<evidence type="ECO:0000256" key="1">
    <source>
        <dbReference type="ARBA" id="ARBA00010479"/>
    </source>
</evidence>
<dbReference type="Gene3D" id="3.90.1150.210">
    <property type="entry name" value="F-actin capping protein, beta subunit"/>
    <property type="match status" value="1"/>
</dbReference>
<dbReference type="VEuPathDB" id="FungiDB:SPPG_09418"/>
<dbReference type="eggNOG" id="KOG0836">
    <property type="taxonomic scope" value="Eukaryota"/>
</dbReference>
<dbReference type="EMBL" id="KQ257462">
    <property type="protein sequence ID" value="KNC97882.1"/>
    <property type="molecule type" value="Genomic_DNA"/>
</dbReference>
<proteinExistence type="inferred from homology"/>
<dbReference type="InterPro" id="IPR002189">
    <property type="entry name" value="CapZ_alpha"/>
</dbReference>
<dbReference type="InterPro" id="IPR037282">
    <property type="entry name" value="CapZ_alpha/beta"/>
</dbReference>
<evidence type="ECO:0000313" key="8">
    <source>
        <dbReference type="Proteomes" id="UP000053201"/>
    </source>
</evidence>
<dbReference type="GO" id="GO:0030863">
    <property type="term" value="C:cortical cytoskeleton"/>
    <property type="evidence" value="ECO:0007669"/>
    <property type="project" value="TreeGrafter"/>
</dbReference>
<keyword evidence="3 6" id="KW-0117">Actin capping</keyword>
<evidence type="ECO:0000256" key="3">
    <source>
        <dbReference type="ARBA" id="ARBA00022467"/>
    </source>
</evidence>
<dbReference type="PROSITE" id="PS00749">
    <property type="entry name" value="F_ACTIN_CAPPING_A_2"/>
    <property type="match status" value="1"/>
</dbReference>
<dbReference type="PANTHER" id="PTHR10653:SF0">
    <property type="entry name" value="F-ACTIN-CAPPING PROTEIN SUBUNIT ALPHA"/>
    <property type="match status" value="1"/>
</dbReference>
<comment type="subunit">
    <text evidence="6">Heterodimer of an alpha and a beta subunit.</text>
</comment>
<sequence length="276" mass="30835">MSELSNDAKLSIVSGFLLDSPPGELNDVFNDVRVLVDDESLLENGVASIFEEYNLEQFITVTPPGQKHQVILSKYGKVDETRYLDPRSSQTFYVDHIRQTTSDAEEVERNAETEPYRDALDQAAAKYIAEHYPNGVATVFDGNELVLQIVGNKYNPDNFWNGRWRSIWTTQIGSSELKGLVRVNVHYYEDGNVQLTASKDLTVNIGSSSDPRAFATAAIKQIAKAEADFQNALSDKFADLSEGIFKGLRRALPITRNKINWDSIATYKIGSELSSK</sequence>
<evidence type="ECO:0000313" key="7">
    <source>
        <dbReference type="EMBL" id="KNC97882.1"/>
    </source>
</evidence>
<comment type="similarity">
    <text evidence="1 6">Belongs to the F-actin-capping protein alpha subunit family.</text>
</comment>
<dbReference type="OMA" id="QEHFPNA"/>
<dbReference type="PRINTS" id="PR00191">
    <property type="entry name" value="FACTINCAPA"/>
</dbReference>
<dbReference type="SUPFAM" id="SSF90096">
    <property type="entry name" value="Subunits of heterodimeric actin filament capping protein Capz"/>
    <property type="match status" value="1"/>
</dbReference>
<dbReference type="GO" id="GO:0030036">
    <property type="term" value="P:actin cytoskeleton organization"/>
    <property type="evidence" value="ECO:0007669"/>
    <property type="project" value="TreeGrafter"/>
</dbReference>
<dbReference type="GeneID" id="27692543"/>
<dbReference type="InParanoid" id="A0A0L0H9L3"/>